<name>A0A3D8I6Q1_9HELI</name>
<dbReference type="EMBL" id="NXLR01000002">
    <property type="protein sequence ID" value="RDU60655.1"/>
    <property type="molecule type" value="Genomic_DNA"/>
</dbReference>
<reference evidence="2 3" key="1">
    <citation type="submission" date="2018-04" db="EMBL/GenBank/DDBJ databases">
        <title>Novel Campyloabacter and Helicobacter Species and Strains.</title>
        <authorList>
            <person name="Mannion A.J."/>
            <person name="Shen Z."/>
            <person name="Fox J.G."/>
        </authorList>
    </citation>
    <scope>NUCLEOTIDE SEQUENCE [LARGE SCALE GENOMIC DNA]</scope>
    <source>
        <strain evidence="2 3">MIT 98-6070</strain>
    </source>
</reference>
<proteinExistence type="predicted"/>
<protein>
    <submittedName>
        <fullName evidence="2">Uncharacterized protein</fullName>
    </submittedName>
</protein>
<comment type="caution">
    <text evidence="2">The sequence shown here is derived from an EMBL/GenBank/DDBJ whole genome shotgun (WGS) entry which is preliminary data.</text>
</comment>
<feature type="compositionally biased region" description="Polar residues" evidence="1">
    <location>
        <begin position="80"/>
        <end position="92"/>
    </location>
</feature>
<accession>A0A3D8I6Q1</accession>
<evidence type="ECO:0000313" key="3">
    <source>
        <dbReference type="Proteomes" id="UP000256599"/>
    </source>
</evidence>
<keyword evidence="3" id="KW-1185">Reference proteome</keyword>
<sequence>MREVLGNNFLYSPHDTITQQGEFTDEILNHLQRQLFCHSEPPLGGEESLLNLLESPQQFFGTKAPHNHNKPTPTKGAPTRTDNTSNPQDNITSHFKSNVLLVCQYDKLKQTQYEEEM</sequence>
<evidence type="ECO:0000256" key="1">
    <source>
        <dbReference type="SAM" id="MobiDB-lite"/>
    </source>
</evidence>
<gene>
    <name evidence="2" type="ORF">CQA63_01355</name>
</gene>
<dbReference type="RefSeq" id="WP_104700063.1">
    <property type="nucleotide sequence ID" value="NZ_FZPP01000020.1"/>
</dbReference>
<dbReference type="AlphaFoldDB" id="A0A3D8I6Q1"/>
<evidence type="ECO:0000313" key="2">
    <source>
        <dbReference type="EMBL" id="RDU60655.1"/>
    </source>
</evidence>
<organism evidence="2 3">
    <name type="scientific">Helicobacter marmotae</name>
    <dbReference type="NCBI Taxonomy" id="152490"/>
    <lineage>
        <taxon>Bacteria</taxon>
        <taxon>Pseudomonadati</taxon>
        <taxon>Campylobacterota</taxon>
        <taxon>Epsilonproteobacteria</taxon>
        <taxon>Campylobacterales</taxon>
        <taxon>Helicobacteraceae</taxon>
        <taxon>Helicobacter</taxon>
    </lineage>
</organism>
<feature type="region of interest" description="Disordered" evidence="1">
    <location>
        <begin position="60"/>
        <end position="92"/>
    </location>
</feature>
<dbReference type="Proteomes" id="UP000256599">
    <property type="component" value="Unassembled WGS sequence"/>
</dbReference>